<dbReference type="Proteomes" id="UP000267289">
    <property type="component" value="Unassembled WGS sequence"/>
</dbReference>
<reference evidence="1 2" key="1">
    <citation type="submission" date="2018-09" db="EMBL/GenBank/DDBJ databases">
        <authorList>
            <person name="Tagini F."/>
        </authorList>
    </citation>
    <scope>NUCLEOTIDE SEQUENCE [LARGE SCALE GENOMIC DNA]</scope>
    <source>
        <strain evidence="1 2">MK13</strain>
    </source>
</reference>
<dbReference type="EMBL" id="UPHQ01000299">
    <property type="protein sequence ID" value="VBA45568.1"/>
    <property type="molecule type" value="Genomic_DNA"/>
</dbReference>
<accession>A0A498QJT2</accession>
<organism evidence="1 2">
    <name type="scientific">Mycobacterium innocens</name>
    <dbReference type="NCBI Taxonomy" id="2341083"/>
    <lineage>
        <taxon>Bacteria</taxon>
        <taxon>Bacillati</taxon>
        <taxon>Actinomycetota</taxon>
        <taxon>Actinomycetes</taxon>
        <taxon>Mycobacteriales</taxon>
        <taxon>Mycobacteriaceae</taxon>
        <taxon>Mycobacterium</taxon>
    </lineage>
</organism>
<name>A0A498QJT2_9MYCO</name>
<dbReference type="AlphaFoldDB" id="A0A498QJT2"/>
<gene>
    <name evidence="1" type="ORF">LAUMK13_05495</name>
</gene>
<proteinExistence type="predicted"/>
<protein>
    <submittedName>
        <fullName evidence="1">Uncharacterized protein</fullName>
    </submittedName>
</protein>
<evidence type="ECO:0000313" key="1">
    <source>
        <dbReference type="EMBL" id="VBA45568.1"/>
    </source>
</evidence>
<evidence type="ECO:0000313" key="2">
    <source>
        <dbReference type="Proteomes" id="UP000267289"/>
    </source>
</evidence>
<sequence>MSPMNDPAAVACPRCGAFLPADFGPRRGRRRIWCSDRCRRDAHAERVAAARTHQPIRVVEVPRTAPPLIRPVVITLPRDDLTPAEVAARVLASPTAMGYVLDSLTRQAREKTLDKKVRNAALSLAKTLLPGQRRY</sequence>
<keyword evidence="2" id="KW-1185">Reference proteome</keyword>